<evidence type="ECO:0000259" key="10">
    <source>
        <dbReference type="PROSITE" id="PS50893"/>
    </source>
</evidence>
<dbReference type="PROSITE" id="PS50929">
    <property type="entry name" value="ABC_TM1F"/>
    <property type="match status" value="1"/>
</dbReference>
<evidence type="ECO:0000256" key="7">
    <source>
        <dbReference type="ARBA" id="ARBA00023136"/>
    </source>
</evidence>
<sequence length="627" mass="67903">MMERLLERFERVIDPYDDEGGKSEGARRVGTLRPLPSSTNAFIWHFAREAKGPFIALLITGGLTGGVDALLYAAVGWVVDALGSSSPMTLLADHWALLAGLAFLTLVLRTVILFAAAVLEQQIVTPSLYNRIRWQAYRRLMDQSYTFFQNDFAGRISQKVQQVGEATGDFIVTTLQTFWSFITFAILAVAILGAMDVWMGAVLAVWSLGYGWIVFHLLPRLRKAGRETADARSVMSGRIVDSFTNILAVKLFDTSRRQDAFVLDGFRRFVEAVRAMTRAVTAVRTAVAILNGAMMTAIGAIVVHSWTVGGASTGDVATALGLVLRLNQMSGWMMFNINGLVRNYGTIQDAVATVSLQPKLTDKPDAPDLSPSGGAVEFRDVTFHYGKGGGVIHGFNLSIRPGEKVGLVGRSGAGKTTLVNLLLRLYDVEGGRILVDGQVISDVAQASLRGTIGVVTQDTSLFHRSIRDNIAYGRPDASEAEIEAAARRADALDFIQTVRDPSGRNGMDAYVGERGVKLSGGQRQRIAIARVFLKDAPILVLDEATSALDSEVEAAIQDNLAAMMEGKTVIAIAHRLSTIASLDRLVVIDAGRIVEEGTHSELIRRGGLYASLWRRQSGGFLGEEAAE</sequence>
<comment type="caution">
    <text evidence="12">The sequence shown here is derived from an EMBL/GenBank/DDBJ whole genome shotgun (WGS) entry which is preliminary data.</text>
</comment>
<dbReference type="InterPro" id="IPR027417">
    <property type="entry name" value="P-loop_NTPase"/>
</dbReference>
<keyword evidence="4" id="KW-0547">Nucleotide-binding</keyword>
<evidence type="ECO:0000256" key="3">
    <source>
        <dbReference type="ARBA" id="ARBA00022692"/>
    </source>
</evidence>
<evidence type="ECO:0000256" key="5">
    <source>
        <dbReference type="ARBA" id="ARBA00022840"/>
    </source>
</evidence>
<feature type="domain" description="ABC transporter" evidence="10">
    <location>
        <begin position="376"/>
        <end position="615"/>
    </location>
</feature>
<dbReference type="Proteomes" id="UP000078272">
    <property type="component" value="Unassembled WGS sequence"/>
</dbReference>
<keyword evidence="6 9" id="KW-1133">Transmembrane helix</keyword>
<evidence type="ECO:0000256" key="6">
    <source>
        <dbReference type="ARBA" id="ARBA00022989"/>
    </source>
</evidence>
<evidence type="ECO:0000259" key="11">
    <source>
        <dbReference type="PROSITE" id="PS50929"/>
    </source>
</evidence>
<evidence type="ECO:0000256" key="4">
    <source>
        <dbReference type="ARBA" id="ARBA00022741"/>
    </source>
</evidence>
<keyword evidence="7 9" id="KW-0472">Membrane</keyword>
<comment type="subcellular location">
    <subcellularLocation>
        <location evidence="1">Cell membrane</location>
        <topology evidence="1">Multi-pass membrane protein</topology>
    </subcellularLocation>
</comment>
<proteinExistence type="inferred from homology"/>
<dbReference type="PATRIC" id="fig|401562.3.peg.4950"/>
<comment type="similarity">
    <text evidence="2">Belongs to the ABC transporter superfamily.</text>
</comment>
<name>A0A175R1P8_9HYPH</name>
<dbReference type="InterPro" id="IPR003439">
    <property type="entry name" value="ABC_transporter-like_ATP-bd"/>
</dbReference>
<reference evidence="12 13" key="1">
    <citation type="journal article" date="2016" name="Front. Microbiol.">
        <title>Genomic Resource of Rice Seed Associated Bacteria.</title>
        <authorList>
            <person name="Midha S."/>
            <person name="Bansal K."/>
            <person name="Sharma S."/>
            <person name="Kumar N."/>
            <person name="Patil P.P."/>
            <person name="Chaudhry V."/>
            <person name="Patil P.B."/>
        </authorList>
    </citation>
    <scope>NUCLEOTIDE SEQUENCE [LARGE SCALE GENOMIC DNA]</scope>
    <source>
        <strain evidence="12 13">NS226</strain>
    </source>
</reference>
<dbReference type="Pfam" id="PF00005">
    <property type="entry name" value="ABC_tran"/>
    <property type="match status" value="1"/>
</dbReference>
<organism evidence="12 13">
    <name type="scientific">Aureimonas ureilytica</name>
    <dbReference type="NCBI Taxonomy" id="401562"/>
    <lineage>
        <taxon>Bacteria</taxon>
        <taxon>Pseudomonadati</taxon>
        <taxon>Pseudomonadota</taxon>
        <taxon>Alphaproteobacteria</taxon>
        <taxon>Hyphomicrobiales</taxon>
        <taxon>Aurantimonadaceae</taxon>
        <taxon>Aureimonas</taxon>
    </lineage>
</organism>
<accession>A0A175R1P8</accession>
<protein>
    <submittedName>
        <fullName evidence="12">Multidrug ABC transporter ATP-binding protein</fullName>
    </submittedName>
</protein>
<feature type="domain" description="ABC transmembrane type-1" evidence="11">
    <location>
        <begin position="55"/>
        <end position="342"/>
    </location>
</feature>
<evidence type="ECO:0000313" key="12">
    <source>
        <dbReference type="EMBL" id="KTQ82321.1"/>
    </source>
</evidence>
<keyword evidence="3 9" id="KW-0812">Transmembrane</keyword>
<feature type="transmembrane region" description="Helical" evidence="9">
    <location>
        <begin position="54"/>
        <end position="75"/>
    </location>
</feature>
<dbReference type="AlphaFoldDB" id="A0A175R1P8"/>
<dbReference type="InterPro" id="IPR039421">
    <property type="entry name" value="Type_1_exporter"/>
</dbReference>
<dbReference type="RefSeq" id="WP_058636816.1">
    <property type="nucleotide sequence ID" value="NZ_LDPZ01000081.1"/>
</dbReference>
<feature type="transmembrane region" description="Helical" evidence="9">
    <location>
        <begin position="170"/>
        <end position="192"/>
    </location>
</feature>
<evidence type="ECO:0000313" key="13">
    <source>
        <dbReference type="Proteomes" id="UP000078272"/>
    </source>
</evidence>
<dbReference type="Gene3D" id="3.40.50.300">
    <property type="entry name" value="P-loop containing nucleotide triphosphate hydrolases"/>
    <property type="match status" value="1"/>
</dbReference>
<keyword evidence="5 12" id="KW-0067">ATP-binding</keyword>
<dbReference type="GO" id="GO:0016887">
    <property type="term" value="F:ATP hydrolysis activity"/>
    <property type="evidence" value="ECO:0007669"/>
    <property type="project" value="InterPro"/>
</dbReference>
<dbReference type="InterPro" id="IPR003593">
    <property type="entry name" value="AAA+_ATPase"/>
</dbReference>
<dbReference type="GO" id="GO:0034040">
    <property type="term" value="F:ATPase-coupled lipid transmembrane transporter activity"/>
    <property type="evidence" value="ECO:0007669"/>
    <property type="project" value="TreeGrafter"/>
</dbReference>
<dbReference type="OrthoDB" id="9804259at2"/>
<dbReference type="SMART" id="SM00382">
    <property type="entry name" value="AAA"/>
    <property type="match status" value="1"/>
</dbReference>
<dbReference type="GO" id="GO:0140359">
    <property type="term" value="F:ABC-type transporter activity"/>
    <property type="evidence" value="ECO:0007669"/>
    <property type="project" value="InterPro"/>
</dbReference>
<gene>
    <name evidence="12" type="ORF">NS226_22240</name>
</gene>
<dbReference type="PANTHER" id="PTHR24221">
    <property type="entry name" value="ATP-BINDING CASSETTE SUB-FAMILY B"/>
    <property type="match status" value="1"/>
</dbReference>
<dbReference type="GO" id="GO:0005524">
    <property type="term" value="F:ATP binding"/>
    <property type="evidence" value="ECO:0007669"/>
    <property type="project" value="UniProtKB-KW"/>
</dbReference>
<evidence type="ECO:0000256" key="1">
    <source>
        <dbReference type="ARBA" id="ARBA00004651"/>
    </source>
</evidence>
<evidence type="ECO:0000256" key="9">
    <source>
        <dbReference type="SAM" id="Phobius"/>
    </source>
</evidence>
<dbReference type="PANTHER" id="PTHR24221:SF203">
    <property type="entry name" value="ATP-BINDING_PERMEASE FUSION ABC TRANSPORTER-RELATED"/>
    <property type="match status" value="1"/>
</dbReference>
<evidence type="ECO:0000256" key="2">
    <source>
        <dbReference type="ARBA" id="ARBA00005417"/>
    </source>
</evidence>
<dbReference type="GO" id="GO:0005886">
    <property type="term" value="C:plasma membrane"/>
    <property type="evidence" value="ECO:0007669"/>
    <property type="project" value="UniProtKB-SubCell"/>
</dbReference>
<feature type="transmembrane region" description="Helical" evidence="9">
    <location>
        <begin position="198"/>
        <end position="218"/>
    </location>
</feature>
<dbReference type="InterPro" id="IPR017871">
    <property type="entry name" value="ABC_transporter-like_CS"/>
</dbReference>
<dbReference type="SUPFAM" id="SSF90123">
    <property type="entry name" value="ABC transporter transmembrane region"/>
    <property type="match status" value="1"/>
</dbReference>
<evidence type="ECO:0000256" key="8">
    <source>
        <dbReference type="ARBA" id="ARBA00024725"/>
    </source>
</evidence>
<dbReference type="STRING" id="401562.NS365_21040"/>
<dbReference type="PROSITE" id="PS50893">
    <property type="entry name" value="ABC_TRANSPORTER_2"/>
    <property type="match status" value="1"/>
</dbReference>
<dbReference type="Pfam" id="PF00664">
    <property type="entry name" value="ABC_membrane"/>
    <property type="match status" value="1"/>
</dbReference>
<dbReference type="InterPro" id="IPR011527">
    <property type="entry name" value="ABC1_TM_dom"/>
</dbReference>
<dbReference type="InterPro" id="IPR036640">
    <property type="entry name" value="ABC1_TM_sf"/>
</dbReference>
<feature type="transmembrane region" description="Helical" evidence="9">
    <location>
        <begin position="95"/>
        <end position="119"/>
    </location>
</feature>
<dbReference type="FunFam" id="3.40.50.300:FF:000218">
    <property type="entry name" value="Multidrug ABC transporter ATP-binding protein"/>
    <property type="match status" value="1"/>
</dbReference>
<dbReference type="PROSITE" id="PS00211">
    <property type="entry name" value="ABC_TRANSPORTER_1"/>
    <property type="match status" value="1"/>
</dbReference>
<dbReference type="EMBL" id="LDPZ01000081">
    <property type="protein sequence ID" value="KTQ82321.1"/>
    <property type="molecule type" value="Genomic_DNA"/>
</dbReference>
<dbReference type="SUPFAM" id="SSF52540">
    <property type="entry name" value="P-loop containing nucleoside triphosphate hydrolases"/>
    <property type="match status" value="1"/>
</dbReference>
<dbReference type="Gene3D" id="1.20.1560.10">
    <property type="entry name" value="ABC transporter type 1, transmembrane domain"/>
    <property type="match status" value="1"/>
</dbReference>
<comment type="function">
    <text evidence="8">Part of an ABC transporter complex. Transmembrane domains (TMD) form a pore in the inner membrane and the ATP-binding domain (NBD) is responsible for energy generation.</text>
</comment>